<protein>
    <submittedName>
        <fullName evidence="3">Uncharacterized protein</fullName>
    </submittedName>
</protein>
<accession>A0A4Y2AP01</accession>
<evidence type="ECO:0000256" key="2">
    <source>
        <dbReference type="SAM" id="Phobius"/>
    </source>
</evidence>
<evidence type="ECO:0000256" key="1">
    <source>
        <dbReference type="SAM" id="MobiDB-lite"/>
    </source>
</evidence>
<feature type="region of interest" description="Disordered" evidence="1">
    <location>
        <begin position="66"/>
        <end position="88"/>
    </location>
</feature>
<keyword evidence="4" id="KW-1185">Reference proteome</keyword>
<dbReference type="OrthoDB" id="6423484at2759"/>
<organism evidence="3 4">
    <name type="scientific">Araneus ventricosus</name>
    <name type="common">Orbweaver spider</name>
    <name type="synonym">Epeira ventricosa</name>
    <dbReference type="NCBI Taxonomy" id="182803"/>
    <lineage>
        <taxon>Eukaryota</taxon>
        <taxon>Metazoa</taxon>
        <taxon>Ecdysozoa</taxon>
        <taxon>Arthropoda</taxon>
        <taxon>Chelicerata</taxon>
        <taxon>Arachnida</taxon>
        <taxon>Araneae</taxon>
        <taxon>Araneomorphae</taxon>
        <taxon>Entelegynae</taxon>
        <taxon>Araneoidea</taxon>
        <taxon>Araneidae</taxon>
        <taxon>Araneus</taxon>
    </lineage>
</organism>
<evidence type="ECO:0000313" key="3">
    <source>
        <dbReference type="EMBL" id="GBL81498.1"/>
    </source>
</evidence>
<gene>
    <name evidence="3" type="ORF">AVEN_143756_1</name>
</gene>
<keyword evidence="2" id="KW-0812">Transmembrane</keyword>
<reference evidence="3 4" key="1">
    <citation type="journal article" date="2019" name="Sci. Rep.">
        <title>Orb-weaving spider Araneus ventricosus genome elucidates the spidroin gene catalogue.</title>
        <authorList>
            <person name="Kono N."/>
            <person name="Nakamura H."/>
            <person name="Ohtoshi R."/>
            <person name="Moran D.A.P."/>
            <person name="Shinohara A."/>
            <person name="Yoshida Y."/>
            <person name="Fujiwara M."/>
            <person name="Mori M."/>
            <person name="Tomita M."/>
            <person name="Arakawa K."/>
        </authorList>
    </citation>
    <scope>NUCLEOTIDE SEQUENCE [LARGE SCALE GENOMIC DNA]</scope>
</reference>
<name>A0A4Y2AP01_ARAVE</name>
<comment type="caution">
    <text evidence="3">The sequence shown here is derived from an EMBL/GenBank/DDBJ whole genome shotgun (WGS) entry which is preliminary data.</text>
</comment>
<dbReference type="EMBL" id="BGPR01000025">
    <property type="protein sequence ID" value="GBL81498.1"/>
    <property type="molecule type" value="Genomic_DNA"/>
</dbReference>
<evidence type="ECO:0000313" key="4">
    <source>
        <dbReference type="Proteomes" id="UP000499080"/>
    </source>
</evidence>
<feature type="transmembrane region" description="Helical" evidence="2">
    <location>
        <begin position="6"/>
        <end position="24"/>
    </location>
</feature>
<proteinExistence type="predicted"/>
<keyword evidence="2" id="KW-1133">Transmembrane helix</keyword>
<keyword evidence="2" id="KW-0472">Membrane</keyword>
<dbReference type="AlphaFoldDB" id="A0A4Y2AP01"/>
<dbReference type="Proteomes" id="UP000499080">
    <property type="component" value="Unassembled WGS sequence"/>
</dbReference>
<sequence length="114" mass="12783">MNSILLVGCITPLILLIIIGWFVCHRRRKPQIRSSLVIAECLEPQVVCRPVPCQHPYYRVISEYSGHQENAPEEKEENPAPPEEMGKADFYPRLSLSNIPASNSDAARLAKSLA</sequence>